<sequence>MLPGNVLLATALVILTVYGEQRRSSDAVSSLDEDCLCPIYTSLSQYQFLGGRPVEASNRRKDGTSTFYKRRYSESGKLLIDICDSRVKVASMYASAKARCEGGNPVASASYWRKLCGDSLTRGDLSEVEANVTDTHILSMRVVDPDTNNTMSTGTIDSPVLLSETYYERAYKTCVFHEKSLDQAIRFGWGLMGYWGVVLLLGTIAKISSVWSRQRQVTARYSGTDVIEGGLCPKRSLSMVSSALHALRTYIVMPASFTPLLPNHQQLLYWYTIPTRLDLLIICGFWTLCIVLACVDFDGDTSASSLPQQNWHYSSDRTGVLAYACLPFLWLFSGRNNVFLWATNFSQQSFSVFHRNIAWACAILSVVHSVNYSIIVAYYENAYQIAWTHKPWYMGVVATIAISAMIVQSTTWLRRKWYEAFLTIHIALGIVILVALFQHTKPDGLKWNAYLWTVVAIWASDRMLRLSRIAYCNLDIHIRKHSITTPHSTVEYCEASNLIKLELTTTSSRPTPKPGQHYFLYQPISFRGWENHPFALGAYLPVSKKDEERDILRPNEKMKLLFYIRPYDGWTKSLRNRCRSSKQANTIHPKLLLEGPYGHPAPLHTFNSILLIAGGTGIAAILPYILDHVSRTAEQRTGRTTRTTRIHLIWSCRQARIFSDVFDDDRLDHVWRSDALVADFFWTGSALTGDTVTVDLERDSLSGDGDLEVGVENQTGLFRSNRRFHSGRPDVGEIIASEARDARTSCTNLAVLASGPARMADDCRFAVYEAMRRGGWKDVEYFEEAFSW</sequence>
<dbReference type="RefSeq" id="XP_025401008.1">
    <property type="nucleotide sequence ID" value="XM_025547565.1"/>
</dbReference>
<evidence type="ECO:0000256" key="10">
    <source>
        <dbReference type="ARBA" id="ARBA00023180"/>
    </source>
</evidence>
<feature type="transmembrane region" description="Helical" evidence="11">
    <location>
        <begin position="279"/>
        <end position="299"/>
    </location>
</feature>
<feature type="transmembrane region" description="Helical" evidence="11">
    <location>
        <begin position="420"/>
        <end position="438"/>
    </location>
</feature>
<dbReference type="Pfam" id="PF08022">
    <property type="entry name" value="FAD_binding_8"/>
    <property type="match status" value="1"/>
</dbReference>
<evidence type="ECO:0000256" key="8">
    <source>
        <dbReference type="ARBA" id="ARBA00023065"/>
    </source>
</evidence>
<keyword evidence="12" id="KW-0732">Signal</keyword>
<dbReference type="PROSITE" id="PS51384">
    <property type="entry name" value="FAD_FR"/>
    <property type="match status" value="1"/>
</dbReference>
<evidence type="ECO:0000256" key="11">
    <source>
        <dbReference type="SAM" id="Phobius"/>
    </source>
</evidence>
<dbReference type="GO" id="GO:0006879">
    <property type="term" value="P:intracellular iron ion homeostasis"/>
    <property type="evidence" value="ECO:0007669"/>
    <property type="project" value="TreeGrafter"/>
</dbReference>
<feature type="transmembrane region" description="Helical" evidence="11">
    <location>
        <begin position="187"/>
        <end position="205"/>
    </location>
</feature>
<feature type="signal peptide" evidence="12">
    <location>
        <begin position="1"/>
        <end position="19"/>
    </location>
</feature>
<dbReference type="CDD" id="cd06186">
    <property type="entry name" value="NOX_Duox_like_FAD_NADP"/>
    <property type="match status" value="1"/>
</dbReference>
<dbReference type="GO" id="GO:0005886">
    <property type="term" value="C:plasma membrane"/>
    <property type="evidence" value="ECO:0007669"/>
    <property type="project" value="TreeGrafter"/>
</dbReference>
<dbReference type="GO" id="GO:0015677">
    <property type="term" value="P:copper ion import"/>
    <property type="evidence" value="ECO:0007669"/>
    <property type="project" value="TreeGrafter"/>
</dbReference>
<keyword evidence="4 11" id="KW-0812">Transmembrane</keyword>
<proteinExistence type="inferred from homology"/>
<dbReference type="STRING" id="1448321.A0A317WJZ9"/>
<dbReference type="Gene3D" id="3.40.50.80">
    <property type="entry name" value="Nucleotide-binding domain of ferredoxin-NADP reductase (FNR) module"/>
    <property type="match status" value="1"/>
</dbReference>
<dbReference type="SFLD" id="SFLDS00052">
    <property type="entry name" value="Ferric_Reductase_Domain"/>
    <property type="match status" value="1"/>
</dbReference>
<evidence type="ECO:0000256" key="7">
    <source>
        <dbReference type="ARBA" id="ARBA00023002"/>
    </source>
</evidence>
<dbReference type="GeneID" id="37069802"/>
<dbReference type="EMBL" id="MSFL01000007">
    <property type="protein sequence ID" value="PWY86776.1"/>
    <property type="molecule type" value="Genomic_DNA"/>
</dbReference>
<dbReference type="InterPro" id="IPR039261">
    <property type="entry name" value="FNR_nucleotide-bd"/>
</dbReference>
<evidence type="ECO:0000313" key="15">
    <source>
        <dbReference type="Proteomes" id="UP000247233"/>
    </source>
</evidence>
<evidence type="ECO:0000256" key="5">
    <source>
        <dbReference type="ARBA" id="ARBA00022982"/>
    </source>
</evidence>
<keyword evidence="7" id="KW-0560">Oxidoreductase</keyword>
<protein>
    <submittedName>
        <fullName evidence="14">Ferric reductase transmembrane component 4</fullName>
    </submittedName>
</protein>
<dbReference type="InterPro" id="IPR013130">
    <property type="entry name" value="Fe3_Rdtase_TM_dom"/>
</dbReference>
<dbReference type="Proteomes" id="UP000247233">
    <property type="component" value="Unassembled WGS sequence"/>
</dbReference>
<accession>A0A317WJZ9</accession>
<evidence type="ECO:0000256" key="12">
    <source>
        <dbReference type="SAM" id="SignalP"/>
    </source>
</evidence>
<evidence type="ECO:0000256" key="3">
    <source>
        <dbReference type="ARBA" id="ARBA00022448"/>
    </source>
</evidence>
<keyword evidence="10" id="KW-0325">Glycoprotein</keyword>
<dbReference type="SUPFAM" id="SSF52343">
    <property type="entry name" value="Ferredoxin reductase-like, C-terminal NADP-linked domain"/>
    <property type="match status" value="1"/>
</dbReference>
<dbReference type="VEuPathDB" id="FungiDB:BO70DRAFT_422474"/>
<dbReference type="Pfam" id="PF08030">
    <property type="entry name" value="NAD_binding_6"/>
    <property type="match status" value="1"/>
</dbReference>
<reference evidence="14 15" key="1">
    <citation type="submission" date="2016-12" db="EMBL/GenBank/DDBJ databases">
        <title>The genomes of Aspergillus section Nigri reveals drivers in fungal speciation.</title>
        <authorList>
            <consortium name="DOE Joint Genome Institute"/>
            <person name="Vesth T.C."/>
            <person name="Nybo J."/>
            <person name="Theobald S."/>
            <person name="Brandl J."/>
            <person name="Frisvad J.C."/>
            <person name="Nielsen K.F."/>
            <person name="Lyhne E.K."/>
            <person name="Kogle M.E."/>
            <person name="Kuo A."/>
            <person name="Riley R."/>
            <person name="Clum A."/>
            <person name="Nolan M."/>
            <person name="Lipzen A."/>
            <person name="Salamov A."/>
            <person name="Henrissat B."/>
            <person name="Wiebenga A."/>
            <person name="De Vries R.P."/>
            <person name="Grigoriev I.V."/>
            <person name="Mortensen U.H."/>
            <person name="Andersen M.R."/>
            <person name="Baker S.E."/>
        </authorList>
    </citation>
    <scope>NUCLEOTIDE SEQUENCE [LARGE SCALE GENOMIC DNA]</scope>
    <source>
        <strain evidence="14 15">CBS 117.55</strain>
    </source>
</reference>
<dbReference type="InterPro" id="IPR017927">
    <property type="entry name" value="FAD-bd_FR_type"/>
</dbReference>
<dbReference type="OrthoDB" id="167398at2759"/>
<dbReference type="InterPro" id="IPR013112">
    <property type="entry name" value="FAD-bd_8"/>
</dbReference>
<feature type="domain" description="FAD-binding FR-type" evidence="13">
    <location>
        <begin position="478"/>
        <end position="603"/>
    </location>
</feature>
<dbReference type="GO" id="GO:0006826">
    <property type="term" value="P:iron ion transport"/>
    <property type="evidence" value="ECO:0007669"/>
    <property type="project" value="TreeGrafter"/>
</dbReference>
<evidence type="ECO:0000259" key="13">
    <source>
        <dbReference type="PROSITE" id="PS51384"/>
    </source>
</evidence>
<dbReference type="PANTHER" id="PTHR32361:SF9">
    <property type="entry name" value="FERRIC REDUCTASE TRANSMEMBRANE COMPONENT 3-RELATED"/>
    <property type="match status" value="1"/>
</dbReference>
<dbReference type="InterPro" id="IPR013121">
    <property type="entry name" value="Fe_red_NAD-bd_6"/>
</dbReference>
<dbReference type="Pfam" id="PF01794">
    <property type="entry name" value="Ferric_reduct"/>
    <property type="match status" value="1"/>
</dbReference>
<feature type="transmembrane region" description="Helical" evidence="11">
    <location>
        <begin position="319"/>
        <end position="345"/>
    </location>
</feature>
<dbReference type="PANTHER" id="PTHR32361">
    <property type="entry name" value="FERRIC/CUPRIC REDUCTASE TRANSMEMBRANE COMPONENT"/>
    <property type="match status" value="1"/>
</dbReference>
<keyword evidence="8" id="KW-0406">Ion transport</keyword>
<evidence type="ECO:0000313" key="14">
    <source>
        <dbReference type="EMBL" id="PWY86776.1"/>
    </source>
</evidence>
<dbReference type="AlphaFoldDB" id="A0A317WJZ9"/>
<evidence type="ECO:0000256" key="1">
    <source>
        <dbReference type="ARBA" id="ARBA00004141"/>
    </source>
</evidence>
<keyword evidence="9 11" id="KW-0472">Membrane</keyword>
<evidence type="ECO:0000256" key="2">
    <source>
        <dbReference type="ARBA" id="ARBA00006278"/>
    </source>
</evidence>
<organism evidence="14 15">
    <name type="scientific">Aspergillus heteromorphus CBS 117.55</name>
    <dbReference type="NCBI Taxonomy" id="1448321"/>
    <lineage>
        <taxon>Eukaryota</taxon>
        <taxon>Fungi</taxon>
        <taxon>Dikarya</taxon>
        <taxon>Ascomycota</taxon>
        <taxon>Pezizomycotina</taxon>
        <taxon>Eurotiomycetes</taxon>
        <taxon>Eurotiomycetidae</taxon>
        <taxon>Eurotiales</taxon>
        <taxon>Aspergillaceae</taxon>
        <taxon>Aspergillus</taxon>
        <taxon>Aspergillus subgen. Circumdati</taxon>
    </lineage>
</organism>
<name>A0A317WJZ9_9EURO</name>
<evidence type="ECO:0000256" key="6">
    <source>
        <dbReference type="ARBA" id="ARBA00022989"/>
    </source>
</evidence>
<evidence type="ECO:0000256" key="4">
    <source>
        <dbReference type="ARBA" id="ARBA00022692"/>
    </source>
</evidence>
<gene>
    <name evidence="14" type="ORF">BO70DRAFT_422474</name>
</gene>
<dbReference type="InterPro" id="IPR051410">
    <property type="entry name" value="Ferric/Cupric_Reductase"/>
</dbReference>
<keyword evidence="5" id="KW-0249">Electron transport</keyword>
<feature type="transmembrane region" description="Helical" evidence="11">
    <location>
        <begin position="357"/>
        <end position="379"/>
    </location>
</feature>
<comment type="subcellular location">
    <subcellularLocation>
        <location evidence="1">Membrane</location>
        <topology evidence="1">Multi-pass membrane protein</topology>
    </subcellularLocation>
</comment>
<comment type="similarity">
    <text evidence="2">Belongs to the ferric reductase (FRE) family.</text>
</comment>
<feature type="chain" id="PRO_5016452525" evidence="12">
    <location>
        <begin position="20"/>
        <end position="788"/>
    </location>
</feature>
<feature type="transmembrane region" description="Helical" evidence="11">
    <location>
        <begin position="391"/>
        <end position="413"/>
    </location>
</feature>
<comment type="caution">
    <text evidence="14">The sequence shown here is derived from an EMBL/GenBank/DDBJ whole genome shotgun (WGS) entry which is preliminary data.</text>
</comment>
<keyword evidence="6 11" id="KW-1133">Transmembrane helix</keyword>
<evidence type="ECO:0000256" key="9">
    <source>
        <dbReference type="ARBA" id="ARBA00023136"/>
    </source>
</evidence>
<keyword evidence="3" id="KW-0813">Transport</keyword>
<dbReference type="SFLD" id="SFLDG01168">
    <property type="entry name" value="Ferric_reductase_subgroup_(FRE"/>
    <property type="match status" value="1"/>
</dbReference>
<dbReference type="GO" id="GO:0000293">
    <property type="term" value="F:ferric-chelate reductase activity"/>
    <property type="evidence" value="ECO:0007669"/>
    <property type="project" value="UniProtKB-ARBA"/>
</dbReference>
<keyword evidence="15" id="KW-1185">Reference proteome</keyword>